<evidence type="ECO:0000256" key="1">
    <source>
        <dbReference type="ARBA" id="ARBA00043985"/>
    </source>
</evidence>
<proteinExistence type="inferred from homology"/>
<dbReference type="InterPro" id="IPR007157">
    <property type="entry name" value="PspA_VIPP1"/>
</dbReference>
<gene>
    <name evidence="3" type="ORF">AWJ07_16370</name>
</gene>
<dbReference type="GO" id="GO:0005829">
    <property type="term" value="C:cytosol"/>
    <property type="evidence" value="ECO:0007669"/>
    <property type="project" value="TreeGrafter"/>
</dbReference>
<dbReference type="RefSeq" id="WP_059746007.1">
    <property type="nucleotide sequence ID" value="NZ_LRDC01000019.1"/>
</dbReference>
<evidence type="ECO:0000313" key="4">
    <source>
        <dbReference type="Proteomes" id="UP000055702"/>
    </source>
</evidence>
<evidence type="ECO:0000313" key="3">
    <source>
        <dbReference type="EMBL" id="KVX01736.1"/>
    </source>
</evidence>
<dbReference type="Proteomes" id="UP000055702">
    <property type="component" value="Unassembled WGS sequence"/>
</dbReference>
<comment type="similarity">
    <text evidence="1">Belongs to the PspA/Vipp/IM30 family.</text>
</comment>
<comment type="caution">
    <text evidence="3">The sequence shown here is derived from an EMBL/GenBank/DDBJ whole genome shotgun (WGS) entry which is preliminary data.</text>
</comment>
<organism evidence="3">
    <name type="scientific">Shewanella frigidimarina</name>
    <dbReference type="NCBI Taxonomy" id="56812"/>
    <lineage>
        <taxon>Bacteria</taxon>
        <taxon>Pseudomonadati</taxon>
        <taxon>Pseudomonadota</taxon>
        <taxon>Gammaproteobacteria</taxon>
        <taxon>Alteromonadales</taxon>
        <taxon>Shewanellaceae</taxon>
        <taxon>Shewanella</taxon>
    </lineage>
</organism>
<protein>
    <submittedName>
        <fullName evidence="3">Phage shock protein A</fullName>
    </submittedName>
</protein>
<dbReference type="PANTHER" id="PTHR31088:SF6">
    <property type="entry name" value="PHAGE SHOCK PROTEIN A"/>
    <property type="match status" value="1"/>
</dbReference>
<accession>A0A106C012</accession>
<dbReference type="NCBIfam" id="TIGR02977">
    <property type="entry name" value="phageshock_pspA"/>
    <property type="match status" value="1"/>
</dbReference>
<dbReference type="EMBL" id="LRDC01000019">
    <property type="protein sequence ID" value="KVX01736.1"/>
    <property type="molecule type" value="Genomic_DNA"/>
</dbReference>
<dbReference type="PANTHER" id="PTHR31088">
    <property type="entry name" value="MEMBRANE-ASSOCIATED PROTEIN VIPP1, CHLOROPLASTIC"/>
    <property type="match status" value="1"/>
</dbReference>
<dbReference type="Pfam" id="PF04012">
    <property type="entry name" value="PspA_IM30"/>
    <property type="match status" value="1"/>
</dbReference>
<name>A0A106C012_SHEFR</name>
<reference evidence="3 4" key="1">
    <citation type="submission" date="2016-01" db="EMBL/GenBank/DDBJ databases">
        <title>Draft genome of the antarctic isolate Shewanella frigidimarina Ag06-30.</title>
        <authorList>
            <person name="Parmeciano Di Noto G."/>
            <person name="Vazquez S."/>
            <person name="Mac Cormack W."/>
            <person name="Iriarte A."/>
            <person name="Quiroga C."/>
        </authorList>
    </citation>
    <scope>NUCLEOTIDE SEQUENCE [LARGE SCALE GENOMIC DNA]</scope>
    <source>
        <strain evidence="3 4">Ag06-30</strain>
    </source>
</reference>
<dbReference type="InterPro" id="IPR014319">
    <property type="entry name" value="Phageshock_PspA"/>
</dbReference>
<sequence length="227" mass="25775">MGIFSRFADIVNSNISAILDKAEDPEKMVRLIIQEMEDTLVEVRSTSAKVLAEKKELLRRIARVQEQVQDWQNKAELALSKDREDLAKAALSEKQKTVGLLQTLEMELQVVEEHVSRLKDEIAQLQEKLNDARARQKTIIMRKQTATSRLEVKKQLDSSKIDDAMMKFEQYERRVEGLEAQVESYDLGKKNVLADEFAALEAEDSVNDELAALKAKMSAKAQPKSKA</sequence>
<keyword evidence="2" id="KW-0175">Coiled coil</keyword>
<evidence type="ECO:0000256" key="2">
    <source>
        <dbReference type="SAM" id="Coils"/>
    </source>
</evidence>
<dbReference type="AlphaFoldDB" id="A0A106C012"/>
<dbReference type="GO" id="GO:0009271">
    <property type="term" value="P:phage shock"/>
    <property type="evidence" value="ECO:0007669"/>
    <property type="project" value="TreeGrafter"/>
</dbReference>
<feature type="coiled-coil region" evidence="2">
    <location>
        <begin position="47"/>
        <end position="188"/>
    </location>
</feature>